<reference evidence="1 2" key="1">
    <citation type="submission" date="2018-01" db="EMBL/GenBank/DDBJ databases">
        <title>The whole genome sequencing and assembly of Halobacillus litoralis ERB031 strain.</title>
        <authorList>
            <person name="Lee S.-J."/>
            <person name="Park M.-K."/>
            <person name="Kim J.-Y."/>
            <person name="Lee Y.-J."/>
            <person name="Yi H."/>
            <person name="Bahn Y.-S."/>
            <person name="Kim J.F."/>
            <person name="Lee D.-W."/>
        </authorList>
    </citation>
    <scope>NUCLEOTIDE SEQUENCE [LARGE SCALE GENOMIC DNA]</scope>
    <source>
        <strain evidence="1 2">ERB 031</strain>
    </source>
</reference>
<name>A0A410MCJ6_9BACI</name>
<evidence type="ECO:0000313" key="1">
    <source>
        <dbReference type="EMBL" id="QAS52386.1"/>
    </source>
</evidence>
<dbReference type="Proteomes" id="UP000287756">
    <property type="component" value="Chromosome"/>
</dbReference>
<dbReference type="AlphaFoldDB" id="A0A410MCJ6"/>
<gene>
    <name evidence="1" type="ORF">HLI_09145</name>
</gene>
<sequence>MADFEYISGEGRPQPGEKIKIVDALPDLNDGVYKNGDIFTVKKDHWTPRSIIVASVEVKEHPIPIHDSEYEVVERGERG</sequence>
<dbReference type="KEGG" id="hli:HLI_09145"/>
<protein>
    <submittedName>
        <fullName evidence="1">Uncharacterized protein</fullName>
    </submittedName>
</protein>
<accession>A0A410MCJ6</accession>
<dbReference type="RefSeq" id="WP_128524673.1">
    <property type="nucleotide sequence ID" value="NZ_CP026118.1"/>
</dbReference>
<organism evidence="1 2">
    <name type="scientific">Halobacillus litoralis</name>
    <dbReference type="NCBI Taxonomy" id="45668"/>
    <lineage>
        <taxon>Bacteria</taxon>
        <taxon>Bacillati</taxon>
        <taxon>Bacillota</taxon>
        <taxon>Bacilli</taxon>
        <taxon>Bacillales</taxon>
        <taxon>Bacillaceae</taxon>
        <taxon>Halobacillus</taxon>
    </lineage>
</organism>
<dbReference type="EMBL" id="CP026118">
    <property type="protein sequence ID" value="QAS52386.1"/>
    <property type="molecule type" value="Genomic_DNA"/>
</dbReference>
<proteinExistence type="predicted"/>
<evidence type="ECO:0000313" key="2">
    <source>
        <dbReference type="Proteomes" id="UP000287756"/>
    </source>
</evidence>